<accession>A0A0E9TFP6</accession>
<dbReference type="AlphaFoldDB" id="A0A0E9TFP6"/>
<protein>
    <submittedName>
        <fullName evidence="1">Uncharacterized protein</fullName>
    </submittedName>
</protein>
<name>A0A0E9TFP6_ANGAN</name>
<reference evidence="1" key="1">
    <citation type="submission" date="2014-11" db="EMBL/GenBank/DDBJ databases">
        <authorList>
            <person name="Amaro Gonzalez C."/>
        </authorList>
    </citation>
    <scope>NUCLEOTIDE SEQUENCE</scope>
</reference>
<dbReference type="EMBL" id="GBXM01056315">
    <property type="protein sequence ID" value="JAH52262.1"/>
    <property type="molecule type" value="Transcribed_RNA"/>
</dbReference>
<evidence type="ECO:0000313" key="1">
    <source>
        <dbReference type="EMBL" id="JAH52262.1"/>
    </source>
</evidence>
<organism evidence="1">
    <name type="scientific">Anguilla anguilla</name>
    <name type="common">European freshwater eel</name>
    <name type="synonym">Muraena anguilla</name>
    <dbReference type="NCBI Taxonomy" id="7936"/>
    <lineage>
        <taxon>Eukaryota</taxon>
        <taxon>Metazoa</taxon>
        <taxon>Chordata</taxon>
        <taxon>Craniata</taxon>
        <taxon>Vertebrata</taxon>
        <taxon>Euteleostomi</taxon>
        <taxon>Actinopterygii</taxon>
        <taxon>Neopterygii</taxon>
        <taxon>Teleostei</taxon>
        <taxon>Anguilliformes</taxon>
        <taxon>Anguillidae</taxon>
        <taxon>Anguilla</taxon>
    </lineage>
</organism>
<proteinExistence type="predicted"/>
<sequence>MLEKTSHCELCALKILISTP</sequence>
<reference evidence="1" key="2">
    <citation type="journal article" date="2015" name="Fish Shellfish Immunol.">
        <title>Early steps in the European eel (Anguilla anguilla)-Vibrio vulnificus interaction in the gills: Role of the RtxA13 toxin.</title>
        <authorList>
            <person name="Callol A."/>
            <person name="Pajuelo D."/>
            <person name="Ebbesson L."/>
            <person name="Teles M."/>
            <person name="MacKenzie S."/>
            <person name="Amaro C."/>
        </authorList>
    </citation>
    <scope>NUCLEOTIDE SEQUENCE</scope>
</reference>